<dbReference type="Pfam" id="PF00419">
    <property type="entry name" value="Fimbrial"/>
    <property type="match status" value="1"/>
</dbReference>
<dbReference type="RefSeq" id="WP_274511982.1">
    <property type="nucleotide sequence ID" value="NZ_CP082270.1"/>
</dbReference>
<protein>
    <submittedName>
        <fullName evidence="7">Type 1 fimbrial protein</fullName>
    </submittedName>
</protein>
<name>A0ABY7Y2V1_9GAMM</name>
<dbReference type="InterPro" id="IPR000259">
    <property type="entry name" value="Adhesion_dom_fimbrial"/>
</dbReference>
<dbReference type="InterPro" id="IPR008966">
    <property type="entry name" value="Adhesion_dom_sf"/>
</dbReference>
<reference evidence="7 8" key="1">
    <citation type="submission" date="2021-08" db="EMBL/GenBank/DDBJ databases">
        <title>Stenotrophomonas forensis sp. nov., isolated from contaminated viral transport media.</title>
        <authorList>
            <person name="Nguyen S.V."/>
            <person name="Edwards D."/>
            <person name="Scott S."/>
            <person name="Doss J."/>
            <person name="Merid S."/>
            <person name="Zelaya E."/>
            <person name="Maza C."/>
            <person name="Mann M."/>
            <person name="Hamilton B."/>
            <person name="Blackwell R."/>
            <person name="Tran A."/>
            <person name="Hauser J."/>
        </authorList>
    </citation>
    <scope>NUCLEOTIDE SEQUENCE [LARGE SCALE GENOMIC DNA]</scope>
    <source>
        <strain evidence="7 8">DFS-20110405</strain>
    </source>
</reference>
<keyword evidence="4" id="KW-0281">Fimbrium</keyword>
<dbReference type="InterPro" id="IPR050263">
    <property type="entry name" value="Bact_Fimbrial_Adh_Pro"/>
</dbReference>
<dbReference type="Proteomes" id="UP001216828">
    <property type="component" value="Chromosome"/>
</dbReference>
<evidence type="ECO:0000256" key="3">
    <source>
        <dbReference type="ARBA" id="ARBA00022729"/>
    </source>
</evidence>
<feature type="chain" id="PRO_5045111696" evidence="5">
    <location>
        <begin position="23"/>
        <end position="170"/>
    </location>
</feature>
<organism evidence="7 8">
    <name type="scientific">Stenotrophomonas forensis</name>
    <dbReference type="NCBI Taxonomy" id="2871169"/>
    <lineage>
        <taxon>Bacteria</taxon>
        <taxon>Pseudomonadati</taxon>
        <taxon>Pseudomonadota</taxon>
        <taxon>Gammaproteobacteria</taxon>
        <taxon>Lysobacterales</taxon>
        <taxon>Lysobacteraceae</taxon>
        <taxon>Stenotrophomonas</taxon>
        <taxon>Stenotrophomonas maltophilia group</taxon>
    </lineage>
</organism>
<evidence type="ECO:0000256" key="2">
    <source>
        <dbReference type="ARBA" id="ARBA00006671"/>
    </source>
</evidence>
<evidence type="ECO:0000256" key="1">
    <source>
        <dbReference type="ARBA" id="ARBA00004561"/>
    </source>
</evidence>
<comment type="similarity">
    <text evidence="2">Belongs to the fimbrial protein family.</text>
</comment>
<accession>A0ABY7Y2V1</accession>
<sequence>MKNLKTPMALAILLAAAPAVNAADLTISGEIVETTCTAVINGGVAVAMGKMDLEDLKGADRIGRRDLDVEVACPGAAGAHDVAVKFSGPSTADGALALTAASGAEGVAYKIFDSTDTLLKINNAPTQFVNVTDTAPQTLKHSVWYAKTGAADDVVAGTAIANAQMDIVYK</sequence>
<dbReference type="InterPro" id="IPR036937">
    <property type="entry name" value="Adhesion_dom_fimbrial_sf"/>
</dbReference>
<dbReference type="Gene3D" id="2.60.40.1090">
    <property type="entry name" value="Fimbrial-type adhesion domain"/>
    <property type="match status" value="1"/>
</dbReference>
<evidence type="ECO:0000256" key="5">
    <source>
        <dbReference type="SAM" id="SignalP"/>
    </source>
</evidence>
<dbReference type="PANTHER" id="PTHR33420">
    <property type="entry name" value="FIMBRIAL SUBUNIT ELFA-RELATED"/>
    <property type="match status" value="1"/>
</dbReference>
<proteinExistence type="inferred from homology"/>
<dbReference type="PANTHER" id="PTHR33420:SF3">
    <property type="entry name" value="FIMBRIAL SUBUNIT ELFA"/>
    <property type="match status" value="1"/>
</dbReference>
<dbReference type="EMBL" id="CP082270">
    <property type="protein sequence ID" value="WDM64297.1"/>
    <property type="molecule type" value="Genomic_DNA"/>
</dbReference>
<evidence type="ECO:0000313" key="8">
    <source>
        <dbReference type="Proteomes" id="UP001216828"/>
    </source>
</evidence>
<gene>
    <name evidence="7" type="ORF">K5L94_03065</name>
</gene>
<dbReference type="SUPFAM" id="SSF49401">
    <property type="entry name" value="Bacterial adhesins"/>
    <property type="match status" value="1"/>
</dbReference>
<feature type="signal peptide" evidence="5">
    <location>
        <begin position="1"/>
        <end position="22"/>
    </location>
</feature>
<evidence type="ECO:0000313" key="7">
    <source>
        <dbReference type="EMBL" id="WDM64297.1"/>
    </source>
</evidence>
<feature type="domain" description="Fimbrial-type adhesion" evidence="6">
    <location>
        <begin position="26"/>
        <end position="169"/>
    </location>
</feature>
<keyword evidence="8" id="KW-1185">Reference proteome</keyword>
<evidence type="ECO:0000256" key="4">
    <source>
        <dbReference type="ARBA" id="ARBA00023263"/>
    </source>
</evidence>
<keyword evidence="3 5" id="KW-0732">Signal</keyword>
<evidence type="ECO:0000259" key="6">
    <source>
        <dbReference type="Pfam" id="PF00419"/>
    </source>
</evidence>
<comment type="subcellular location">
    <subcellularLocation>
        <location evidence="1">Fimbrium</location>
    </subcellularLocation>
</comment>